<organism evidence="1 2">
    <name type="scientific">Methylomusa anaerophila</name>
    <dbReference type="NCBI Taxonomy" id="1930071"/>
    <lineage>
        <taxon>Bacteria</taxon>
        <taxon>Bacillati</taxon>
        <taxon>Bacillota</taxon>
        <taxon>Negativicutes</taxon>
        <taxon>Selenomonadales</taxon>
        <taxon>Sporomusaceae</taxon>
        <taxon>Methylomusa</taxon>
    </lineage>
</organism>
<dbReference type="RefSeq" id="WP_126308419.1">
    <property type="nucleotide sequence ID" value="NZ_AP018449.1"/>
</dbReference>
<dbReference type="OrthoDB" id="9790469at2"/>
<evidence type="ECO:0000313" key="1">
    <source>
        <dbReference type="EMBL" id="BBB91394.1"/>
    </source>
</evidence>
<dbReference type="InterPro" id="IPR008912">
    <property type="entry name" value="Uncharacterised_CoxE"/>
</dbReference>
<dbReference type="Pfam" id="PF05762">
    <property type="entry name" value="VWA_CoxE"/>
    <property type="match status" value="1"/>
</dbReference>
<gene>
    <name evidence="1" type="ORF">MAMMFC1_02078</name>
</gene>
<protein>
    <submittedName>
        <fullName evidence="1">VWA domain containing CoxE-like protein</fullName>
    </submittedName>
</protein>
<dbReference type="PANTHER" id="PTHR39338">
    <property type="entry name" value="BLL5662 PROTEIN-RELATED"/>
    <property type="match status" value="1"/>
</dbReference>
<proteinExistence type="predicted"/>
<dbReference type="Proteomes" id="UP000276437">
    <property type="component" value="Chromosome"/>
</dbReference>
<sequence>MEYLIFDIARILRQSGINVSTREIADSIQALQLLNATQMDKYALYNLLNGTMLKTEWGAGYLQRLIELYLEPDPEIMADRAGVLPLKSSLPGEAGYGEGGSGGTSGGSPLQLLIEAVLNRETDLLYSSVKRHMQGIEDISENQEEALASLKQGSGWFEVYGRIEEDYRCGRISAAEYQCAQNSLALWENFFIAEIERLQARVMSRDYLSRLMKRQNPWQSNILDSDAPLDIMSREVAKLAKRLAVKKGRRRQVSIQGRITISKSIKQAMKTGGISFKLVRTARKPSKPDLCLLCDVSNSVRRFSYFMLLFVYALQKRCSSIRSFLFIDEVLEVTDYFKEQDAGSALAAIGRLKGFNCTGFSHYGKVLHQFAGRYLEVLNKSTTVLILGDAKNNRNTVDGSEVLYKIRENAKALYWLNPLAKELWDRDDCIMEKYRPGCTGMYPCANIEQLERFVAAIL</sequence>
<dbReference type="KEGG" id="mana:MAMMFC1_02078"/>
<dbReference type="AlphaFoldDB" id="A0A348AJZ6"/>
<dbReference type="PANTHER" id="PTHR39338:SF5">
    <property type="entry name" value="BLR6139 PROTEIN"/>
    <property type="match status" value="1"/>
</dbReference>
<dbReference type="EMBL" id="AP018449">
    <property type="protein sequence ID" value="BBB91394.1"/>
    <property type="molecule type" value="Genomic_DNA"/>
</dbReference>
<reference evidence="1 2" key="1">
    <citation type="journal article" date="2018" name="Int. J. Syst. Evol. Microbiol.">
        <title>Methylomusa anaerophila gen. nov., sp. nov., an anaerobic methanol-utilizing bacterium isolated from a microbial fuel cell.</title>
        <authorList>
            <person name="Amano N."/>
            <person name="Yamamuro A."/>
            <person name="Miyahara M."/>
            <person name="Kouzuma A."/>
            <person name="Abe T."/>
            <person name="Watanabe K."/>
        </authorList>
    </citation>
    <scope>NUCLEOTIDE SEQUENCE [LARGE SCALE GENOMIC DNA]</scope>
    <source>
        <strain evidence="1 2">MMFC1</strain>
    </source>
</reference>
<accession>A0A348AJZ6</accession>
<keyword evidence="2" id="KW-1185">Reference proteome</keyword>
<name>A0A348AJZ6_9FIRM</name>
<evidence type="ECO:0000313" key="2">
    <source>
        <dbReference type="Proteomes" id="UP000276437"/>
    </source>
</evidence>